<dbReference type="OrthoDB" id="5363415at2759"/>
<dbReference type="Pfam" id="PF10454">
    <property type="entry name" value="DUF2458"/>
    <property type="match status" value="1"/>
</dbReference>
<dbReference type="Proteomes" id="UP000256328">
    <property type="component" value="Unassembled WGS sequence"/>
</dbReference>
<dbReference type="EMBL" id="PDLN01000011">
    <property type="protein sequence ID" value="RDW71750.1"/>
    <property type="molecule type" value="Genomic_DNA"/>
</dbReference>
<dbReference type="AlphaFoldDB" id="A0A3D8RCQ0"/>
<sequence length="247" mass="27752">MSSNDYQAPDLATVLRTLASLAPQNQQNPNQTVSRDPRLLSEPISGHVSYTQDAQQPNSQPAATRPAASNVKIIDPATIIEWSSGLRCVMKTVGKHENLLKDIQKMIQVQHEHEMQWWNGRQALIERQKAREEGQRKLDDVLKAVGGSKATGTNSTDPAELAKELETYDMKVYRAQMQMIREMTTKLRNIGVPFFGTKSELISPAKKVSSDITTYDGAKNERNMIDEAELVKLQRKMLAILEDMCNE</sequence>
<organism evidence="2 3">
    <name type="scientific">Coleophoma crateriformis</name>
    <dbReference type="NCBI Taxonomy" id="565419"/>
    <lineage>
        <taxon>Eukaryota</taxon>
        <taxon>Fungi</taxon>
        <taxon>Dikarya</taxon>
        <taxon>Ascomycota</taxon>
        <taxon>Pezizomycotina</taxon>
        <taxon>Leotiomycetes</taxon>
        <taxon>Helotiales</taxon>
        <taxon>Dermateaceae</taxon>
        <taxon>Coleophoma</taxon>
    </lineage>
</organism>
<proteinExistence type="predicted"/>
<comment type="caution">
    <text evidence="2">The sequence shown here is derived from an EMBL/GenBank/DDBJ whole genome shotgun (WGS) entry which is preliminary data.</text>
</comment>
<evidence type="ECO:0000256" key="1">
    <source>
        <dbReference type="SAM" id="MobiDB-lite"/>
    </source>
</evidence>
<name>A0A3D8RCQ0_9HELO</name>
<feature type="compositionally biased region" description="Polar residues" evidence="1">
    <location>
        <begin position="49"/>
        <end position="62"/>
    </location>
</feature>
<feature type="region of interest" description="Disordered" evidence="1">
    <location>
        <begin position="49"/>
        <end position="69"/>
    </location>
</feature>
<evidence type="ECO:0000313" key="2">
    <source>
        <dbReference type="EMBL" id="RDW71750.1"/>
    </source>
</evidence>
<dbReference type="InterPro" id="IPR018858">
    <property type="entry name" value="DUF2458"/>
</dbReference>
<gene>
    <name evidence="2" type="ORF">BP5796_07784</name>
</gene>
<reference evidence="2 3" key="1">
    <citation type="journal article" date="2018" name="IMA Fungus">
        <title>IMA Genome-F 9: Draft genome sequence of Annulohypoxylon stygium, Aspergillus mulundensis, Berkeleyomyces basicola (syn. Thielaviopsis basicola), Ceratocystis smalleyi, two Cercospora beticola strains, Coleophoma cylindrospora, Fusarium fracticaudum, Phialophora cf. hyalina, and Morchella septimelata.</title>
        <authorList>
            <person name="Wingfield B.D."/>
            <person name="Bills G.F."/>
            <person name="Dong Y."/>
            <person name="Huang W."/>
            <person name="Nel W.J."/>
            <person name="Swalarsk-Parry B.S."/>
            <person name="Vaghefi N."/>
            <person name="Wilken P.M."/>
            <person name="An Z."/>
            <person name="de Beer Z.W."/>
            <person name="De Vos L."/>
            <person name="Chen L."/>
            <person name="Duong T.A."/>
            <person name="Gao Y."/>
            <person name="Hammerbacher A."/>
            <person name="Kikkert J.R."/>
            <person name="Li Y."/>
            <person name="Li H."/>
            <person name="Li K."/>
            <person name="Li Q."/>
            <person name="Liu X."/>
            <person name="Ma X."/>
            <person name="Naidoo K."/>
            <person name="Pethybridge S.J."/>
            <person name="Sun J."/>
            <person name="Steenkamp E.T."/>
            <person name="van der Nest M.A."/>
            <person name="van Wyk S."/>
            <person name="Wingfield M.J."/>
            <person name="Xiong C."/>
            <person name="Yue Q."/>
            <person name="Zhang X."/>
        </authorList>
    </citation>
    <scope>NUCLEOTIDE SEQUENCE [LARGE SCALE GENOMIC DNA]</scope>
    <source>
        <strain evidence="2 3">BP5796</strain>
    </source>
</reference>
<evidence type="ECO:0000313" key="3">
    <source>
        <dbReference type="Proteomes" id="UP000256328"/>
    </source>
</evidence>
<accession>A0A3D8RCQ0</accession>
<protein>
    <submittedName>
        <fullName evidence="2">Uncharacterized protein</fullName>
    </submittedName>
</protein>
<keyword evidence="3" id="KW-1185">Reference proteome</keyword>